<gene>
    <name evidence="1" type="ORF">ERUC_LOCUS9065</name>
</gene>
<reference evidence="1 2" key="1">
    <citation type="submission" date="2022-03" db="EMBL/GenBank/DDBJ databases">
        <authorList>
            <person name="Macdonald S."/>
            <person name="Ahmed S."/>
            <person name="Newling K."/>
        </authorList>
    </citation>
    <scope>NUCLEOTIDE SEQUENCE [LARGE SCALE GENOMIC DNA]</scope>
</reference>
<evidence type="ECO:0000313" key="1">
    <source>
        <dbReference type="EMBL" id="CAH8320514.1"/>
    </source>
</evidence>
<comment type="caution">
    <text evidence="1">The sequence shown here is derived from an EMBL/GenBank/DDBJ whole genome shotgun (WGS) entry which is preliminary data.</text>
</comment>
<protein>
    <submittedName>
        <fullName evidence="1">Uncharacterized protein</fullName>
    </submittedName>
</protein>
<dbReference type="EMBL" id="CAKOAT010093599">
    <property type="protein sequence ID" value="CAH8320514.1"/>
    <property type="molecule type" value="Genomic_DNA"/>
</dbReference>
<organism evidence="1 2">
    <name type="scientific">Eruca vesicaria subsp. sativa</name>
    <name type="common">Garden rocket</name>
    <name type="synonym">Eruca sativa</name>
    <dbReference type="NCBI Taxonomy" id="29727"/>
    <lineage>
        <taxon>Eukaryota</taxon>
        <taxon>Viridiplantae</taxon>
        <taxon>Streptophyta</taxon>
        <taxon>Embryophyta</taxon>
        <taxon>Tracheophyta</taxon>
        <taxon>Spermatophyta</taxon>
        <taxon>Magnoliopsida</taxon>
        <taxon>eudicotyledons</taxon>
        <taxon>Gunneridae</taxon>
        <taxon>Pentapetalae</taxon>
        <taxon>rosids</taxon>
        <taxon>malvids</taxon>
        <taxon>Brassicales</taxon>
        <taxon>Brassicaceae</taxon>
        <taxon>Brassiceae</taxon>
        <taxon>Eruca</taxon>
    </lineage>
</organism>
<proteinExistence type="predicted"/>
<dbReference type="Proteomes" id="UP001642260">
    <property type="component" value="Unassembled WGS sequence"/>
</dbReference>
<sequence>MDYESFDNDGVPSVFLIVEDSIVSAQPWKNSSLEKKKYFLLLPKATTEQSGQVGEKTWIATSCRIAEAEKNTIGEELMWKGISVVIIFTLLKDTLIYPAHDYKGYEVIMQNGKLIHIVVFVNDL</sequence>
<accession>A0ABC8JD88</accession>
<dbReference type="AlphaFoldDB" id="A0ABC8JD88"/>
<name>A0ABC8JD88_ERUVS</name>
<keyword evidence="2" id="KW-1185">Reference proteome</keyword>
<evidence type="ECO:0000313" key="2">
    <source>
        <dbReference type="Proteomes" id="UP001642260"/>
    </source>
</evidence>